<comment type="cofactor">
    <cofactor evidence="8">
        <name>FMN</name>
        <dbReference type="ChEBI" id="CHEBI:58210"/>
    </cofactor>
    <text evidence="8">Binds 1 FMN per subunit.</text>
</comment>
<dbReference type="Gene3D" id="3.40.109.10">
    <property type="entry name" value="NADH Oxidase"/>
    <property type="match status" value="1"/>
</dbReference>
<dbReference type="EC" id="1.-.-.-" evidence="7"/>
<evidence type="ECO:0000256" key="8">
    <source>
        <dbReference type="PIRSR" id="PIRSR000232-1"/>
    </source>
</evidence>
<dbReference type="GO" id="GO:0016491">
    <property type="term" value="F:oxidoreductase activity"/>
    <property type="evidence" value="ECO:0007669"/>
    <property type="project" value="UniProtKB-UniRule"/>
</dbReference>
<keyword evidence="3 7" id="KW-0288">FMN</keyword>
<evidence type="ECO:0000256" key="2">
    <source>
        <dbReference type="ARBA" id="ARBA00022630"/>
    </source>
</evidence>
<evidence type="ECO:0000313" key="11">
    <source>
        <dbReference type="Proteomes" id="UP000029640"/>
    </source>
</evidence>
<evidence type="ECO:0000256" key="5">
    <source>
        <dbReference type="ARBA" id="ARBA00023002"/>
    </source>
</evidence>
<evidence type="ECO:0000313" key="10">
    <source>
        <dbReference type="EMBL" id="KGE05134.1"/>
    </source>
</evidence>
<evidence type="ECO:0000256" key="4">
    <source>
        <dbReference type="ARBA" id="ARBA00022857"/>
    </source>
</evidence>
<evidence type="ECO:0000256" key="3">
    <source>
        <dbReference type="ARBA" id="ARBA00022643"/>
    </source>
</evidence>
<comment type="caution">
    <text evidence="10">The sequence shown here is derived from an EMBL/GenBank/DDBJ whole genome shotgun (WGS) entry which is preliminary data.</text>
</comment>
<dbReference type="PANTHER" id="PTHR43821:SF1">
    <property type="entry name" value="NAD(P)H NITROREDUCTASE YDJA-RELATED"/>
    <property type="match status" value="1"/>
</dbReference>
<dbReference type="HOGENOM" id="CLU_070764_5_0_6"/>
<keyword evidence="2 7" id="KW-0285">Flavoprotein</keyword>
<dbReference type="SUPFAM" id="SSF55469">
    <property type="entry name" value="FMN-dependent nitroreductase-like"/>
    <property type="match status" value="1"/>
</dbReference>
<protein>
    <recommendedName>
        <fullName evidence="7">Putative NAD(P)H nitroreductase</fullName>
        <ecNumber evidence="7">1.-.-.-</ecNumber>
    </recommendedName>
</protein>
<dbReference type="PANTHER" id="PTHR43821">
    <property type="entry name" value="NAD(P)H NITROREDUCTASE YDJA-RELATED"/>
    <property type="match status" value="1"/>
</dbReference>
<dbReference type="CDD" id="cd02135">
    <property type="entry name" value="YdjA-like"/>
    <property type="match status" value="1"/>
</dbReference>
<keyword evidence="4 7" id="KW-0521">NADP</keyword>
<organism evidence="10 11">
    <name type="scientific">Pseudohaliea rubra DSM 19751</name>
    <dbReference type="NCBI Taxonomy" id="1265313"/>
    <lineage>
        <taxon>Bacteria</taxon>
        <taxon>Pseudomonadati</taxon>
        <taxon>Pseudomonadota</taxon>
        <taxon>Gammaproteobacteria</taxon>
        <taxon>Cellvibrionales</taxon>
        <taxon>Halieaceae</taxon>
        <taxon>Pseudohaliea</taxon>
    </lineage>
</organism>
<name>A0A095X2Q4_9GAMM</name>
<proteinExistence type="inferred from homology"/>
<dbReference type="InterPro" id="IPR052530">
    <property type="entry name" value="NAD(P)H_nitroreductase"/>
</dbReference>
<accession>A0A095X2Q4</accession>
<evidence type="ECO:0000259" key="9">
    <source>
        <dbReference type="Pfam" id="PF00881"/>
    </source>
</evidence>
<evidence type="ECO:0000256" key="6">
    <source>
        <dbReference type="ARBA" id="ARBA00023027"/>
    </source>
</evidence>
<feature type="domain" description="Nitroreductase" evidence="9">
    <location>
        <begin position="24"/>
        <end position="164"/>
    </location>
</feature>
<dbReference type="Proteomes" id="UP000029640">
    <property type="component" value="Unassembled WGS sequence"/>
</dbReference>
<gene>
    <name evidence="10" type="ORF">HRUBRA_00336</name>
</gene>
<feature type="binding site" description="in other chain" evidence="8">
    <location>
        <begin position="11"/>
        <end position="13"/>
    </location>
    <ligand>
        <name>FMN</name>
        <dbReference type="ChEBI" id="CHEBI:58210"/>
        <note>ligand shared between dimeric partners</note>
    </ligand>
</feature>
<dbReference type="AlphaFoldDB" id="A0A095X2Q4"/>
<comment type="similarity">
    <text evidence="1 7">Belongs to the nitroreductase family.</text>
</comment>
<dbReference type="Pfam" id="PF00881">
    <property type="entry name" value="Nitroreductase"/>
    <property type="match status" value="1"/>
</dbReference>
<feature type="binding site" description="in other chain" evidence="8">
    <location>
        <begin position="134"/>
        <end position="136"/>
    </location>
    <ligand>
        <name>FMN</name>
        <dbReference type="ChEBI" id="CHEBI:58210"/>
        <note>ligand shared between dimeric partners</note>
    </ligand>
</feature>
<dbReference type="EMBL" id="AUVB01000012">
    <property type="protein sequence ID" value="KGE05134.1"/>
    <property type="molecule type" value="Genomic_DNA"/>
</dbReference>
<dbReference type="InterPro" id="IPR026021">
    <property type="entry name" value="YdjA-like"/>
</dbReference>
<dbReference type="InterPro" id="IPR000415">
    <property type="entry name" value="Nitroreductase-like"/>
</dbReference>
<dbReference type="InterPro" id="IPR029479">
    <property type="entry name" value="Nitroreductase"/>
</dbReference>
<reference evidence="10 11" key="1">
    <citation type="journal article" date="2014" name="Genome Announc.">
        <title>Genome Sequence of Gammaproteobacterial Pseudohaliea rubra Type Strain DSM 19751, Isolated from Coastal Seawater of the Mediterranean Sea.</title>
        <authorList>
            <person name="Spring S."/>
            <person name="Fiebig A."/>
            <person name="Riedel T."/>
            <person name="Goker M."/>
            <person name="Klenk H.P."/>
        </authorList>
    </citation>
    <scope>NUCLEOTIDE SEQUENCE [LARGE SCALE GENOMIC DNA]</scope>
    <source>
        <strain evidence="10 11">DSM 19751</strain>
    </source>
</reference>
<evidence type="ECO:0000256" key="1">
    <source>
        <dbReference type="ARBA" id="ARBA00007118"/>
    </source>
</evidence>
<dbReference type="eggNOG" id="COG0778">
    <property type="taxonomic scope" value="Bacteria"/>
</dbReference>
<keyword evidence="11" id="KW-1185">Reference proteome</keyword>
<dbReference type="PATRIC" id="fig|1265313.6.peg.336"/>
<dbReference type="PIRSF" id="PIRSF000232">
    <property type="entry name" value="YdjA"/>
    <property type="match status" value="1"/>
</dbReference>
<keyword evidence="5 7" id="KW-0560">Oxidoreductase</keyword>
<feature type="binding site" evidence="8">
    <location>
        <position position="40"/>
    </location>
    <ligand>
        <name>FMN</name>
        <dbReference type="ChEBI" id="CHEBI:58210"/>
        <note>ligand shared between dimeric partners</note>
    </ligand>
</feature>
<dbReference type="STRING" id="1265313.HRUBRA_00336"/>
<keyword evidence="6 7" id="KW-0520">NAD</keyword>
<evidence type="ECO:0000256" key="7">
    <source>
        <dbReference type="PIRNR" id="PIRNR000232"/>
    </source>
</evidence>
<feature type="binding site" evidence="8">
    <location>
        <position position="36"/>
    </location>
    <ligand>
        <name>FMN</name>
        <dbReference type="ChEBI" id="CHEBI:58210"/>
        <note>ligand shared between dimeric partners</note>
    </ligand>
</feature>
<sequence length="195" mass="21173">MIDAMTLLTERNSAPKLIEPAPGAAVREAIFAAALRAPDHAWLRPWRFLTVEGEARQALGSVLERSLLRREPEADATARERARCAPLRAPLVVVVLARLKAHPKVPPLEQRLSAGCAAHGILLATEAQGYAGIWRTGAAAFDREVVRELGGGEDEEIVAFLYLGSREGKAKRLPAMAVEDFVAPWNGPTQDKETP</sequence>